<gene>
    <name evidence="2" type="ORF">HXX76_001604</name>
</gene>
<accession>A0A835WCH7</accession>
<evidence type="ECO:0000256" key="1">
    <source>
        <dbReference type="SAM" id="MobiDB-lite"/>
    </source>
</evidence>
<feature type="compositionally biased region" description="Acidic residues" evidence="1">
    <location>
        <begin position="49"/>
        <end position="67"/>
    </location>
</feature>
<feature type="region of interest" description="Disordered" evidence="1">
    <location>
        <begin position="45"/>
        <end position="91"/>
    </location>
</feature>
<dbReference type="EMBL" id="JAEHOC010000002">
    <property type="protein sequence ID" value="KAG2444866.1"/>
    <property type="molecule type" value="Genomic_DNA"/>
</dbReference>
<name>A0A835WCH7_CHLIN</name>
<keyword evidence="3" id="KW-1185">Reference proteome</keyword>
<dbReference type="AlphaFoldDB" id="A0A835WCH7"/>
<protein>
    <submittedName>
        <fullName evidence="2">Uncharacterized protein</fullName>
    </submittedName>
</protein>
<dbReference type="OrthoDB" id="541134at2759"/>
<comment type="caution">
    <text evidence="2">The sequence shown here is derived from an EMBL/GenBank/DDBJ whole genome shotgun (WGS) entry which is preliminary data.</text>
</comment>
<organism evidence="2 3">
    <name type="scientific">Chlamydomonas incerta</name>
    <dbReference type="NCBI Taxonomy" id="51695"/>
    <lineage>
        <taxon>Eukaryota</taxon>
        <taxon>Viridiplantae</taxon>
        <taxon>Chlorophyta</taxon>
        <taxon>core chlorophytes</taxon>
        <taxon>Chlorophyceae</taxon>
        <taxon>CS clade</taxon>
        <taxon>Chlamydomonadales</taxon>
        <taxon>Chlamydomonadaceae</taxon>
        <taxon>Chlamydomonas</taxon>
    </lineage>
</organism>
<proteinExistence type="predicted"/>
<reference evidence="2" key="1">
    <citation type="journal article" date="2020" name="bioRxiv">
        <title>Comparative genomics of Chlamydomonas.</title>
        <authorList>
            <person name="Craig R.J."/>
            <person name="Hasan A.R."/>
            <person name="Ness R.W."/>
            <person name="Keightley P.D."/>
        </authorList>
    </citation>
    <scope>NUCLEOTIDE SEQUENCE</scope>
    <source>
        <strain evidence="2">SAG 7.73</strain>
    </source>
</reference>
<dbReference type="Proteomes" id="UP000650467">
    <property type="component" value="Unassembled WGS sequence"/>
</dbReference>
<evidence type="ECO:0000313" key="2">
    <source>
        <dbReference type="EMBL" id="KAG2444866.1"/>
    </source>
</evidence>
<evidence type="ECO:0000313" key="3">
    <source>
        <dbReference type="Proteomes" id="UP000650467"/>
    </source>
</evidence>
<sequence length="160" mass="18171">MDFPLAPRVVGFSATEAPLQQEVAHEVCKLQTQRSLLSEMLSQYAQEGEYSESEVDDEDSYSEDEDAGAPIVRQDTGSSMEPARSSAIPIPCGESFANQRAKDAYRRMMYQRQVEQLYHQQQQQAQQQQIALAQQRQQAYLMQQQRIQQAQAQARAQGRA</sequence>